<dbReference type="EMBL" id="QGKY02001925">
    <property type="protein sequence ID" value="KAF2548328.1"/>
    <property type="molecule type" value="Genomic_DNA"/>
</dbReference>
<organism evidence="1">
    <name type="scientific">Brassica cretica</name>
    <name type="common">Mustard</name>
    <dbReference type="NCBI Taxonomy" id="69181"/>
    <lineage>
        <taxon>Eukaryota</taxon>
        <taxon>Viridiplantae</taxon>
        <taxon>Streptophyta</taxon>
        <taxon>Embryophyta</taxon>
        <taxon>Tracheophyta</taxon>
        <taxon>Spermatophyta</taxon>
        <taxon>Magnoliopsida</taxon>
        <taxon>eudicotyledons</taxon>
        <taxon>Gunneridae</taxon>
        <taxon>Pentapetalae</taxon>
        <taxon>rosids</taxon>
        <taxon>malvids</taxon>
        <taxon>Brassicales</taxon>
        <taxon>Brassicaceae</taxon>
        <taxon>Brassiceae</taxon>
        <taxon>Brassica</taxon>
    </lineage>
</organism>
<sequence length="208" mass="23377">MVLNNGGWMVVVTATAMDRRCSGDGYNDGVKTMVVVVMGGYMKRVIFHYRDYYGCGGARGGHRLIMADVWWGGDYGENSCPGYKRIGVRGYRRGDGFHNIGGVAMMKIMMAKNDSNRDCQQEPDNTVTSAPLQAWMNSQSLISPSSCFSRVKINLDLAFMALIPCKQEKRCDFRNYLGEILKIKRNEIQKSKPAVNFRFGKLPEETES</sequence>
<evidence type="ECO:0000313" key="1">
    <source>
        <dbReference type="EMBL" id="KAF2548328.1"/>
    </source>
</evidence>
<dbReference type="AlphaFoldDB" id="A0A8S9GVV5"/>
<gene>
    <name evidence="1" type="ORF">F2Q70_00020692</name>
</gene>
<protein>
    <submittedName>
        <fullName evidence="1">Uncharacterized protein</fullName>
    </submittedName>
</protein>
<accession>A0A8S9GVV5</accession>
<comment type="caution">
    <text evidence="1">The sequence shown here is derived from an EMBL/GenBank/DDBJ whole genome shotgun (WGS) entry which is preliminary data.</text>
</comment>
<name>A0A8S9GVV5_BRACR</name>
<proteinExistence type="predicted"/>
<reference evidence="1" key="1">
    <citation type="submission" date="2019-12" db="EMBL/GenBank/DDBJ databases">
        <title>Genome sequencing and annotation of Brassica cretica.</title>
        <authorList>
            <person name="Studholme D.J."/>
            <person name="Sarris P.F."/>
        </authorList>
    </citation>
    <scope>NUCLEOTIDE SEQUENCE</scope>
    <source>
        <strain evidence="1">PFS-102/07</strain>
        <tissue evidence="1">Leaf</tissue>
    </source>
</reference>